<feature type="compositionally biased region" description="Basic and acidic residues" evidence="1">
    <location>
        <begin position="559"/>
        <end position="574"/>
    </location>
</feature>
<feature type="compositionally biased region" description="Basic and acidic residues" evidence="1">
    <location>
        <begin position="509"/>
        <end position="525"/>
    </location>
</feature>
<feature type="compositionally biased region" description="Basic and acidic residues" evidence="1">
    <location>
        <begin position="412"/>
        <end position="428"/>
    </location>
</feature>
<proteinExistence type="predicted"/>
<dbReference type="EMBL" id="KN818229">
    <property type="protein sequence ID" value="KIL68056.1"/>
    <property type="molecule type" value="Genomic_DNA"/>
</dbReference>
<dbReference type="AlphaFoldDB" id="A0A0C2XF64"/>
<reference evidence="2 3" key="1">
    <citation type="submission" date="2014-04" db="EMBL/GenBank/DDBJ databases">
        <title>Evolutionary Origins and Diversification of the Mycorrhizal Mutualists.</title>
        <authorList>
            <consortium name="DOE Joint Genome Institute"/>
            <consortium name="Mycorrhizal Genomics Consortium"/>
            <person name="Kohler A."/>
            <person name="Kuo A."/>
            <person name="Nagy L.G."/>
            <person name="Floudas D."/>
            <person name="Copeland A."/>
            <person name="Barry K.W."/>
            <person name="Cichocki N."/>
            <person name="Veneault-Fourrey C."/>
            <person name="LaButti K."/>
            <person name="Lindquist E.A."/>
            <person name="Lipzen A."/>
            <person name="Lundell T."/>
            <person name="Morin E."/>
            <person name="Murat C."/>
            <person name="Riley R."/>
            <person name="Ohm R."/>
            <person name="Sun H."/>
            <person name="Tunlid A."/>
            <person name="Henrissat B."/>
            <person name="Grigoriev I.V."/>
            <person name="Hibbett D.S."/>
            <person name="Martin F."/>
        </authorList>
    </citation>
    <scope>NUCLEOTIDE SEQUENCE [LARGE SCALE GENOMIC DNA]</scope>
    <source>
        <strain evidence="2 3">Koide BX008</strain>
    </source>
</reference>
<protein>
    <submittedName>
        <fullName evidence="2">Uncharacterized protein</fullName>
    </submittedName>
</protein>
<evidence type="ECO:0000313" key="2">
    <source>
        <dbReference type="EMBL" id="KIL68056.1"/>
    </source>
</evidence>
<dbReference type="Proteomes" id="UP000054549">
    <property type="component" value="Unassembled WGS sequence"/>
</dbReference>
<feature type="region of interest" description="Disordered" evidence="1">
    <location>
        <begin position="695"/>
        <end position="825"/>
    </location>
</feature>
<feature type="compositionally biased region" description="Low complexity" evidence="1">
    <location>
        <begin position="20"/>
        <end position="30"/>
    </location>
</feature>
<name>A0A0C2XF64_AMAMK</name>
<accession>A0A0C2XF64</accession>
<dbReference type="STRING" id="946122.A0A0C2XF64"/>
<feature type="region of interest" description="Disordered" evidence="1">
    <location>
        <begin position="411"/>
        <end position="444"/>
    </location>
</feature>
<feature type="compositionally biased region" description="Basic residues" evidence="1">
    <location>
        <begin position="36"/>
        <end position="48"/>
    </location>
</feature>
<keyword evidence="3" id="KW-1185">Reference proteome</keyword>
<organism evidence="2 3">
    <name type="scientific">Amanita muscaria (strain Koide BX008)</name>
    <dbReference type="NCBI Taxonomy" id="946122"/>
    <lineage>
        <taxon>Eukaryota</taxon>
        <taxon>Fungi</taxon>
        <taxon>Dikarya</taxon>
        <taxon>Basidiomycota</taxon>
        <taxon>Agaricomycotina</taxon>
        <taxon>Agaricomycetes</taxon>
        <taxon>Agaricomycetidae</taxon>
        <taxon>Agaricales</taxon>
        <taxon>Pluteineae</taxon>
        <taxon>Amanitaceae</taxon>
        <taxon>Amanita</taxon>
    </lineage>
</organism>
<feature type="compositionally biased region" description="Low complexity" evidence="1">
    <location>
        <begin position="731"/>
        <end position="746"/>
    </location>
</feature>
<feature type="region of interest" description="Disordered" evidence="1">
    <location>
        <begin position="509"/>
        <end position="649"/>
    </location>
</feature>
<gene>
    <name evidence="2" type="ORF">M378DRAFT_8751</name>
</gene>
<feature type="compositionally biased region" description="Polar residues" evidence="1">
    <location>
        <begin position="610"/>
        <end position="620"/>
    </location>
</feature>
<dbReference type="OrthoDB" id="3268641at2759"/>
<sequence>MRRFVKSLVFKRDKPDNQKSTSDCPPSSTSDDGHVISKKGRKPPHSLRIKSFISTTSSRARVASSFASSPSTPQLSVNSDHVHSSSASSSGSVDVNLQTPDDDRASLLRYPTKDTWVVHKGASAVSVKDRTSRELDRLSSKEWLDHPPQISQVVPAIDSPSRKFVGEFKPGIPDLADDALTGSDNDYLHVARVQMTLDVVRENLRLLIESKLVPVPVSHPLASSTGPLYPRSCNRNADLPRENSMQYTLFQKRLLGRINETSSDALSLPIVTTRRSVSRDPLASLSPYDIPWPSKTLQITPYSVGVRRWIARPCFEDAHNVYFPSSEGIVARQVSGTSLGVPALDYSDALDTLADPSYYSLDASSTEIPIVTVVPPSTPEMTLSPQPPSTTANLMSPSILVRNHVSAVPSPLRHDALSSPSNRKEDNRPSNVENGPPVNPVRRGVHFVDDEDDALPLHLIRMKRKREEKAKFLRSEQRRREVEAWQTLRVAEEERRRRESERIEMEKDLRERRAQEEANRQRLYQEEVSATRLRREMNRAGVPSSGSMNSLAPSSSTRHLRERDRASRPREARYSRSSSGHDVLSLSRGESSSIGTPAHSSSGSSKAPSVTGQPTSTSNVRPALMHHSSEEISQSIRNSTIGQGSLRPSASRLSTYPMWPNGLFVPPVSLVPPYMMPIDPSLSMDMPLLPPVPPFMQQYHRRSSRGSSNSSSSRAATSSNSSLERLDQFRLGHSLPPSSSSSRSSGIALVPPAHRHSTSYAELRRASIPLPTGKSETLSASHSQPSAMTKRRPRAASKQQPQPPNPWTALPTKTGALPVAMPRTR</sequence>
<feature type="compositionally biased region" description="Polar residues" evidence="1">
    <location>
        <begin position="774"/>
        <end position="787"/>
    </location>
</feature>
<feature type="compositionally biased region" description="Low complexity" evidence="1">
    <location>
        <begin position="64"/>
        <end position="96"/>
    </location>
</feature>
<feature type="compositionally biased region" description="Low complexity" evidence="1">
    <location>
        <begin position="591"/>
        <end position="609"/>
    </location>
</feature>
<feature type="compositionally biased region" description="Low complexity" evidence="1">
    <location>
        <begin position="705"/>
        <end position="722"/>
    </location>
</feature>
<feature type="region of interest" description="Disordered" evidence="1">
    <location>
        <begin position="64"/>
        <end position="100"/>
    </location>
</feature>
<feature type="region of interest" description="Disordered" evidence="1">
    <location>
        <begin position="1"/>
        <end position="50"/>
    </location>
</feature>
<feature type="compositionally biased region" description="Polar residues" evidence="1">
    <location>
        <begin position="544"/>
        <end position="557"/>
    </location>
</feature>
<evidence type="ECO:0000256" key="1">
    <source>
        <dbReference type="SAM" id="MobiDB-lite"/>
    </source>
</evidence>
<evidence type="ECO:0000313" key="3">
    <source>
        <dbReference type="Proteomes" id="UP000054549"/>
    </source>
</evidence>
<dbReference type="HOGENOM" id="CLU_016661_0_0_1"/>
<dbReference type="InParanoid" id="A0A0C2XF64"/>
<feature type="compositionally biased region" description="Polar residues" evidence="1">
    <location>
        <begin position="631"/>
        <end position="649"/>
    </location>
</feature>